<dbReference type="EMBL" id="JACMSC010000020">
    <property type="protein sequence ID" value="KAG6472266.1"/>
    <property type="molecule type" value="Genomic_DNA"/>
</dbReference>
<reference evidence="2 3" key="1">
    <citation type="submission" date="2020-08" db="EMBL/GenBank/DDBJ databases">
        <title>Plant Genome Project.</title>
        <authorList>
            <person name="Zhang R.-G."/>
        </authorList>
    </citation>
    <scope>NUCLEOTIDE SEQUENCE [LARGE SCALE GENOMIC DNA]</scope>
    <source>
        <tissue evidence="2">Rhizome</tissue>
    </source>
</reference>
<evidence type="ECO:0000313" key="2">
    <source>
        <dbReference type="EMBL" id="KAG6472266.1"/>
    </source>
</evidence>
<dbReference type="GO" id="GO:0003676">
    <property type="term" value="F:nucleic acid binding"/>
    <property type="evidence" value="ECO:0007669"/>
    <property type="project" value="InterPro"/>
</dbReference>
<organism evidence="2 3">
    <name type="scientific">Zingiber officinale</name>
    <name type="common">Ginger</name>
    <name type="synonym">Amomum zingiber</name>
    <dbReference type="NCBI Taxonomy" id="94328"/>
    <lineage>
        <taxon>Eukaryota</taxon>
        <taxon>Viridiplantae</taxon>
        <taxon>Streptophyta</taxon>
        <taxon>Embryophyta</taxon>
        <taxon>Tracheophyta</taxon>
        <taxon>Spermatophyta</taxon>
        <taxon>Magnoliopsida</taxon>
        <taxon>Liliopsida</taxon>
        <taxon>Zingiberales</taxon>
        <taxon>Zingiberaceae</taxon>
        <taxon>Zingiber</taxon>
    </lineage>
</organism>
<dbReference type="Gene3D" id="3.30.420.10">
    <property type="entry name" value="Ribonuclease H-like superfamily/Ribonuclease H"/>
    <property type="match status" value="1"/>
</dbReference>
<proteinExistence type="predicted"/>
<dbReference type="Gene3D" id="3.40.50.2300">
    <property type="match status" value="2"/>
</dbReference>
<dbReference type="PROSITE" id="PS50822">
    <property type="entry name" value="PIWI"/>
    <property type="match status" value="1"/>
</dbReference>
<feature type="domain" description="Piwi" evidence="1">
    <location>
        <begin position="269"/>
        <end position="366"/>
    </location>
</feature>
<evidence type="ECO:0000313" key="3">
    <source>
        <dbReference type="Proteomes" id="UP000734854"/>
    </source>
</evidence>
<sequence length="506" mass="56656">MTGEAAVAETSSKVGITFSNCLWHVESMSLHPSGAGRISHINTIILDEPLESEENDLIFPSQEFSSQALVYDSEAHMNPFLIHYYLPSIFFSNLDGTLYPLSSRIAAECHKNILGVEESNLLELCVVLYKNYGTTMDGLKLIVIFMFDKGALVVMRSFLLVFQDIGYNFDYDDFHSFVHGILPYETLKPDLIISQLLLSLPVRKVVNDLSSSYSSYLVLNFVEMVNGGRVNSWTCINFAKNVQDNFARGFCHDLAQMCQISGMEKELDLLIVKLPDNDGYLYGDQKQICETGLALVSQCCLTKHVFKMSKQYLPMLASRSMERGVVLVDVLSRRIPLVSDRPTIIFGADVTHPHPGEDSSPSIAVVSCCVSRLARGTLTGGMIKTSAMQYPGSYLFPSKRLLDKSLNGLYSTSLCLSRTKLSISSDFLWWSKNIITLDCLLTITVTTNLLIRLETYCLLSILEIPGNVVNSKICHPTKFNLYLCNHASIQVTHLTTNTFCMMYLFR</sequence>
<comment type="caution">
    <text evidence="2">The sequence shown here is derived from an EMBL/GenBank/DDBJ whole genome shotgun (WGS) entry which is preliminary data.</text>
</comment>
<dbReference type="AlphaFoldDB" id="A0A8J5EU95"/>
<dbReference type="InterPro" id="IPR036397">
    <property type="entry name" value="RNaseH_sf"/>
</dbReference>
<evidence type="ECO:0000259" key="1">
    <source>
        <dbReference type="PROSITE" id="PS50822"/>
    </source>
</evidence>
<dbReference type="SUPFAM" id="SSF53098">
    <property type="entry name" value="Ribonuclease H-like"/>
    <property type="match status" value="1"/>
</dbReference>
<protein>
    <recommendedName>
        <fullName evidence="1">Piwi domain-containing protein</fullName>
    </recommendedName>
</protein>
<dbReference type="Pfam" id="PF02171">
    <property type="entry name" value="Piwi"/>
    <property type="match status" value="1"/>
</dbReference>
<dbReference type="PANTHER" id="PTHR22891">
    <property type="entry name" value="EUKARYOTIC TRANSLATION INITIATION FACTOR 2C"/>
    <property type="match status" value="1"/>
</dbReference>
<dbReference type="Proteomes" id="UP000734854">
    <property type="component" value="Unassembled WGS sequence"/>
</dbReference>
<name>A0A8J5EU95_ZINOF</name>
<keyword evidence="3" id="KW-1185">Reference proteome</keyword>
<gene>
    <name evidence="2" type="ORF">ZIOFF_069726</name>
</gene>
<dbReference type="InterPro" id="IPR003165">
    <property type="entry name" value="Piwi"/>
</dbReference>
<dbReference type="InterPro" id="IPR012337">
    <property type="entry name" value="RNaseH-like_sf"/>
</dbReference>
<accession>A0A8J5EU95</accession>